<organism evidence="3">
    <name type="scientific">Xenopus tropicalis</name>
    <name type="common">Western clawed frog</name>
    <name type="synonym">Silurana tropicalis</name>
    <dbReference type="NCBI Taxonomy" id="8364"/>
    <lineage>
        <taxon>Eukaryota</taxon>
        <taxon>Metazoa</taxon>
        <taxon>Chordata</taxon>
        <taxon>Craniata</taxon>
        <taxon>Vertebrata</taxon>
        <taxon>Euteleostomi</taxon>
        <taxon>Amphibia</taxon>
        <taxon>Batrachia</taxon>
        <taxon>Anura</taxon>
        <taxon>Pipoidea</taxon>
        <taxon>Pipidae</taxon>
        <taxon>Xenopodinae</taxon>
        <taxon>Xenopus</taxon>
        <taxon>Silurana</taxon>
    </lineage>
</organism>
<dbReference type="Gene3D" id="1.10.510.10">
    <property type="entry name" value="Transferase(Phosphotransferase) domain 1"/>
    <property type="match status" value="1"/>
</dbReference>
<evidence type="ECO:0000256" key="1">
    <source>
        <dbReference type="SAM" id="MobiDB-lite"/>
    </source>
</evidence>
<sequence>MCRSRVPDFMTENPASSQMNAEEGANSVNSFSSCCVPLALPHDPCPSSHLTVILLEFVTPTDCSFYGPFVLAMCSEGELSNQYRVGFTGVVEQTSGPKTLSKRDYLVDAAKQLHVALERDVNEEYEAAFSHYKHGVELLLSGVTVDPSRERRDAVKRKISQYLKRAEEIFNCHLQRPVGNVCGATEGYSSLRFRPIRALSAAVENLKNCKILKIIGKVQLVHDPCTESTFVLKSLMKSGRSGHGTVTIIPQCVPFMVQLQRFYVSDDSLHLQLQYIPGGCLWGQLRKYQTKSQSIDFQQTNILPTSSPKQVLGPENDCQPLATFIHSPPSHLTELCDPSNSSGLCSEPVGCILESQVRLWGAQLILALETLHQEGVLCRDLNPRNLLLDDSGDVYLTYFGQWREVEITYCPDAAERLYVAPEVLGVGTVNEACDWWSLGVLLYEMLTGQSLYDSLTSGVNAHMQVPFPNTLTSAAISLLTELLCYDPGKRLGSGPGGAQKIKTHPFFYGVQWNKLV</sequence>
<dbReference type="CDD" id="cd02677">
    <property type="entry name" value="MIT_SNX15"/>
    <property type="match status" value="1"/>
</dbReference>
<dbReference type="InterPro" id="IPR007330">
    <property type="entry name" value="MIT_dom"/>
</dbReference>
<dbReference type="Pfam" id="PF00069">
    <property type="entry name" value="Pkinase"/>
    <property type="match status" value="1"/>
</dbReference>
<accession>F6YUM7</accession>
<evidence type="ECO:0000313" key="3">
    <source>
        <dbReference type="Ensembl" id="ENSXETP00000029035"/>
    </source>
</evidence>
<feature type="domain" description="Protein kinase" evidence="2">
    <location>
        <begin position="188"/>
        <end position="507"/>
    </location>
</feature>
<dbReference type="SUPFAM" id="SSF116846">
    <property type="entry name" value="MIT domain"/>
    <property type="match status" value="1"/>
</dbReference>
<dbReference type="HOGENOM" id="CLU_014272_2_0_1"/>
<dbReference type="Ensembl" id="ENSXETT00000029035">
    <property type="protein sequence ID" value="ENSXETP00000029035"/>
    <property type="gene ID" value="ENSXETG00000013263"/>
</dbReference>
<dbReference type="AlphaFoldDB" id="F6YUM7"/>
<reference evidence="3" key="1">
    <citation type="journal article" date="2010" name="Science">
        <title>The genome of the Western clawed frog Xenopus tropicalis.</title>
        <authorList>
            <person name="Hellsten U."/>
            <person name="Harland R.M."/>
            <person name="Gilchrist M.J."/>
            <person name="Hendrix D."/>
            <person name="Jurka J."/>
            <person name="Kapitonov V."/>
            <person name="Ovcharenko I."/>
            <person name="Putnam N.H."/>
            <person name="Shu S."/>
            <person name="Taher L."/>
            <person name="Blitz I.L."/>
            <person name="Blumberg B."/>
            <person name="Dichmann D.S."/>
            <person name="Dubchak I."/>
            <person name="Amaya E."/>
            <person name="Detter J.C."/>
            <person name="Fletcher R."/>
            <person name="Gerhard D.S."/>
            <person name="Goodstein D."/>
            <person name="Graves T."/>
            <person name="Grigoriev I.V."/>
            <person name="Grimwood J."/>
            <person name="Kawashima T."/>
            <person name="Lindquist E."/>
            <person name="Lucas S.M."/>
            <person name="Mead P.E."/>
            <person name="Mitros T."/>
            <person name="Ogino H."/>
            <person name="Ohta Y."/>
            <person name="Poliakov A.V."/>
            <person name="Pollet N."/>
            <person name="Robert J."/>
            <person name="Salamov A."/>
            <person name="Sater A.K."/>
            <person name="Schmutz J."/>
            <person name="Terry A."/>
            <person name="Vize P.D."/>
            <person name="Warren W.C."/>
            <person name="Wells D."/>
            <person name="Wills A."/>
            <person name="Wilson R.K."/>
            <person name="Zimmerman L.B."/>
            <person name="Zorn A.M."/>
            <person name="Grainger R."/>
            <person name="Grammer T."/>
            <person name="Khokha M.K."/>
            <person name="Richardson P.M."/>
            <person name="Rokhsar D.S."/>
        </authorList>
    </citation>
    <scope>NUCLEOTIDE SEQUENCE [LARGE SCALE GENOMIC DNA]</scope>
    <source>
        <strain evidence="3">Nigerian</strain>
    </source>
</reference>
<dbReference type="PANTHER" id="PTHR15508">
    <property type="entry name" value="RIBOSOMAL PROTEIN S6 KINASE"/>
    <property type="match status" value="1"/>
</dbReference>
<dbReference type="InParanoid" id="F6YUM7"/>
<dbReference type="Gene3D" id="1.20.58.80">
    <property type="entry name" value="Phosphotransferase system, lactose/cellobiose-type IIA subunit"/>
    <property type="match status" value="1"/>
</dbReference>
<dbReference type="Pfam" id="PF04212">
    <property type="entry name" value="MIT"/>
    <property type="match status" value="1"/>
</dbReference>
<dbReference type="InterPro" id="IPR011009">
    <property type="entry name" value="Kinase-like_dom_sf"/>
</dbReference>
<dbReference type="GO" id="GO:0004672">
    <property type="term" value="F:protein kinase activity"/>
    <property type="evidence" value="ECO:0007669"/>
    <property type="project" value="InterPro"/>
</dbReference>
<dbReference type="PROSITE" id="PS50011">
    <property type="entry name" value="PROTEIN_KINASE_DOM"/>
    <property type="match status" value="1"/>
</dbReference>
<dbReference type="InterPro" id="IPR000719">
    <property type="entry name" value="Prot_kinase_dom"/>
</dbReference>
<proteinExistence type="predicted"/>
<dbReference type="GeneTree" id="ENSGT00940000159815"/>
<protein>
    <submittedName>
        <fullName evidence="3">Ribosomal protein S6 kinase like 1</fullName>
    </submittedName>
</protein>
<dbReference type="SMART" id="SM00220">
    <property type="entry name" value="S_TKc"/>
    <property type="match status" value="1"/>
</dbReference>
<feature type="region of interest" description="Disordered" evidence="1">
    <location>
        <begin position="1"/>
        <end position="22"/>
    </location>
</feature>
<dbReference type="InterPro" id="IPR036181">
    <property type="entry name" value="MIT_dom_sf"/>
</dbReference>
<dbReference type="FunCoup" id="F6YUM7">
    <property type="interactions" value="128"/>
</dbReference>
<dbReference type="Bgee" id="ENSXETG00000013263">
    <property type="expression patterns" value="Expressed in brain and 7 other cell types or tissues"/>
</dbReference>
<dbReference type="SMART" id="SM00745">
    <property type="entry name" value="MIT"/>
    <property type="match status" value="1"/>
</dbReference>
<dbReference type="GO" id="GO:0005524">
    <property type="term" value="F:ATP binding"/>
    <property type="evidence" value="ECO:0007669"/>
    <property type="project" value="InterPro"/>
</dbReference>
<dbReference type="InterPro" id="IPR051866">
    <property type="entry name" value="Intracell_Sig-Traffick_Protein"/>
</dbReference>
<reference evidence="3" key="2">
    <citation type="submission" date="2011-06" db="UniProtKB">
        <authorList>
            <consortium name="Ensembl"/>
        </authorList>
    </citation>
    <scope>IDENTIFICATION</scope>
</reference>
<gene>
    <name evidence="3" type="primary">rps6kl1</name>
</gene>
<evidence type="ECO:0000259" key="2">
    <source>
        <dbReference type="PROSITE" id="PS50011"/>
    </source>
</evidence>
<dbReference type="Xenbase" id="XB-GENE-991864">
    <property type="gene designation" value="rps6kl1"/>
</dbReference>
<name>F6YUM7_XENTR</name>
<feature type="compositionally biased region" description="Polar residues" evidence="1">
    <location>
        <begin position="13"/>
        <end position="22"/>
    </location>
</feature>
<dbReference type="PANTHER" id="PTHR15508:SF4">
    <property type="entry name" value="RIBOSOMAL PROTEIN S6 KINASE-LIKE 1"/>
    <property type="match status" value="1"/>
</dbReference>
<dbReference type="eggNOG" id="KOG0603">
    <property type="taxonomic scope" value="Eukaryota"/>
</dbReference>
<dbReference type="PROSITE" id="PS51257">
    <property type="entry name" value="PROKAR_LIPOPROTEIN"/>
    <property type="match status" value="1"/>
</dbReference>
<dbReference type="SUPFAM" id="SSF56112">
    <property type="entry name" value="Protein kinase-like (PK-like)"/>
    <property type="match status" value="1"/>
</dbReference>